<feature type="compositionally biased region" description="Polar residues" evidence="1">
    <location>
        <begin position="1"/>
        <end position="19"/>
    </location>
</feature>
<evidence type="ECO:0000313" key="3">
    <source>
        <dbReference type="EMBL" id="AWT26600.1"/>
    </source>
</evidence>
<dbReference type="CDD" id="cd04301">
    <property type="entry name" value="NAT_SF"/>
    <property type="match status" value="1"/>
</dbReference>
<dbReference type="Pfam" id="PF14542">
    <property type="entry name" value="Acetyltransf_CG"/>
    <property type="match status" value="1"/>
</dbReference>
<dbReference type="InterPro" id="IPR016181">
    <property type="entry name" value="Acyl_CoA_acyltransferase"/>
</dbReference>
<evidence type="ECO:0000259" key="2">
    <source>
        <dbReference type="PROSITE" id="PS51729"/>
    </source>
</evidence>
<feature type="domain" description="N-acetyltransferase" evidence="2">
    <location>
        <begin position="28"/>
        <end position="131"/>
    </location>
</feature>
<dbReference type="Proteomes" id="UP000247696">
    <property type="component" value="Chromosome"/>
</dbReference>
<organism evidence="3 4">
    <name type="scientific">Corynebacterium provencense</name>
    <dbReference type="NCBI Taxonomy" id="1737425"/>
    <lineage>
        <taxon>Bacteria</taxon>
        <taxon>Bacillati</taxon>
        <taxon>Actinomycetota</taxon>
        <taxon>Actinomycetes</taxon>
        <taxon>Mycobacteriales</taxon>
        <taxon>Corynebacteriaceae</taxon>
        <taxon>Corynebacterium</taxon>
    </lineage>
</organism>
<gene>
    <name evidence="3" type="ORF">Csp1_18240</name>
</gene>
<feature type="region of interest" description="Disordered" evidence="1">
    <location>
        <begin position="1"/>
        <end position="22"/>
    </location>
</feature>
<dbReference type="Gene3D" id="3.40.630.30">
    <property type="match status" value="1"/>
</dbReference>
<sequence length="134" mass="14327">MSEMNSSDGTGSGNGQLTDRTGAPVEVRLLPDGETYGLFFPGDSEPVGRAHFLDRTGADGVAERVFHHTVVGEEFGGRGLAGVLVSRALDEARDRGLRVVPVCSYVAGWIRKNNWDGPVAPVTDEVEDWVADQA</sequence>
<dbReference type="InterPro" id="IPR045057">
    <property type="entry name" value="Gcn5-rel_NAT"/>
</dbReference>
<dbReference type="KEGG" id="cpre:Csp1_18240"/>
<dbReference type="InterPro" id="IPR031165">
    <property type="entry name" value="GNAT_YJDJ"/>
</dbReference>
<evidence type="ECO:0000256" key="1">
    <source>
        <dbReference type="SAM" id="MobiDB-lite"/>
    </source>
</evidence>
<dbReference type="PROSITE" id="PS51729">
    <property type="entry name" value="GNAT_YJDJ"/>
    <property type="match status" value="1"/>
</dbReference>
<accession>A0A2Z3YTT0</accession>
<reference evidence="4" key="1">
    <citation type="submission" date="2017-11" db="EMBL/GenBank/DDBJ databases">
        <title>Otitis media/interna in a cat caused by the recently described species Corynebacterium provencense.</title>
        <authorList>
            <person name="Kittl S."/>
            <person name="Brodard I."/>
            <person name="Rychener L."/>
            <person name="Jores J."/>
            <person name="Roosje P."/>
            <person name="Gobeli Brawand S."/>
        </authorList>
    </citation>
    <scope>NUCLEOTIDE SEQUENCE [LARGE SCALE GENOMIC DNA]</scope>
    <source>
        <strain evidence="4">17KM38</strain>
    </source>
</reference>
<evidence type="ECO:0000313" key="4">
    <source>
        <dbReference type="Proteomes" id="UP000247696"/>
    </source>
</evidence>
<keyword evidence="4" id="KW-1185">Reference proteome</keyword>
<dbReference type="EMBL" id="CP024988">
    <property type="protein sequence ID" value="AWT26600.1"/>
    <property type="molecule type" value="Genomic_DNA"/>
</dbReference>
<dbReference type="PANTHER" id="PTHR31435">
    <property type="entry name" value="PROTEIN NATD1"/>
    <property type="match status" value="1"/>
</dbReference>
<protein>
    <recommendedName>
        <fullName evidence="2">N-acetyltransferase domain-containing protein</fullName>
    </recommendedName>
</protein>
<name>A0A2Z3YTT0_9CORY</name>
<dbReference type="SUPFAM" id="SSF55729">
    <property type="entry name" value="Acyl-CoA N-acyltransferases (Nat)"/>
    <property type="match status" value="1"/>
</dbReference>
<dbReference type="AlphaFoldDB" id="A0A2Z3YTT0"/>
<dbReference type="PANTHER" id="PTHR31435:SF10">
    <property type="entry name" value="BSR4717 PROTEIN"/>
    <property type="match status" value="1"/>
</dbReference>
<dbReference type="RefSeq" id="WP_227871007.1">
    <property type="nucleotide sequence ID" value="NZ_CP024988.1"/>
</dbReference>
<proteinExistence type="predicted"/>
<dbReference type="STRING" id="1737425.GCA_900049755_01041"/>